<dbReference type="Proteomes" id="UP000199612">
    <property type="component" value="Unassembled WGS sequence"/>
</dbReference>
<keyword evidence="2" id="KW-1185">Reference proteome</keyword>
<evidence type="ECO:0000313" key="1">
    <source>
        <dbReference type="EMBL" id="SFC01547.1"/>
    </source>
</evidence>
<organism evidence="1 2">
    <name type="scientific">Alkalibacterium subtropicum</name>
    <dbReference type="NCBI Taxonomy" id="753702"/>
    <lineage>
        <taxon>Bacteria</taxon>
        <taxon>Bacillati</taxon>
        <taxon>Bacillota</taxon>
        <taxon>Bacilli</taxon>
        <taxon>Lactobacillales</taxon>
        <taxon>Carnobacteriaceae</taxon>
        <taxon>Alkalibacterium</taxon>
    </lineage>
</organism>
<dbReference type="AlphaFoldDB" id="A0A1I1FQ20"/>
<evidence type="ECO:0000313" key="2">
    <source>
        <dbReference type="Proteomes" id="UP000199612"/>
    </source>
</evidence>
<proteinExistence type="predicted"/>
<dbReference type="RefSeq" id="WP_091528543.1">
    <property type="nucleotide sequence ID" value="NZ_FOLT01000002.1"/>
</dbReference>
<dbReference type="OrthoDB" id="2870230at2"/>
<protein>
    <submittedName>
        <fullName evidence="1">Uncharacterized protein</fullName>
    </submittedName>
</protein>
<name>A0A1I1FQ20_9LACT</name>
<accession>A0A1I1FQ20</accession>
<gene>
    <name evidence="1" type="ORF">SAMN04488102_102203</name>
</gene>
<sequence length="96" mass="10750">MNEKSTKFLLIINAFLLLALLFILVSKEPVYVSSQTNSTTPSSGSSFESVELGDNLIAIIHSDYNTLRYGEIVVLEYDTDLNTFSEINDYDIFSAE</sequence>
<dbReference type="EMBL" id="FOLT01000002">
    <property type="protein sequence ID" value="SFC01547.1"/>
    <property type="molecule type" value="Genomic_DNA"/>
</dbReference>
<reference evidence="2" key="1">
    <citation type="submission" date="2016-10" db="EMBL/GenBank/DDBJ databases">
        <authorList>
            <person name="Varghese N."/>
            <person name="Submissions S."/>
        </authorList>
    </citation>
    <scope>NUCLEOTIDE SEQUENCE [LARGE SCALE GENOMIC DNA]</scope>
    <source>
        <strain evidence="2">DSM 23664</strain>
    </source>
</reference>